<dbReference type="Proteomes" id="UP000594262">
    <property type="component" value="Unplaced"/>
</dbReference>
<organism evidence="1 2">
    <name type="scientific">Clytia hemisphaerica</name>
    <dbReference type="NCBI Taxonomy" id="252671"/>
    <lineage>
        <taxon>Eukaryota</taxon>
        <taxon>Metazoa</taxon>
        <taxon>Cnidaria</taxon>
        <taxon>Hydrozoa</taxon>
        <taxon>Hydroidolina</taxon>
        <taxon>Leptothecata</taxon>
        <taxon>Obeliida</taxon>
        <taxon>Clytiidae</taxon>
        <taxon>Clytia</taxon>
    </lineage>
</organism>
<reference evidence="1" key="1">
    <citation type="submission" date="2021-01" db="UniProtKB">
        <authorList>
            <consortium name="EnsemblMetazoa"/>
        </authorList>
    </citation>
    <scope>IDENTIFICATION</scope>
</reference>
<dbReference type="EnsemblMetazoa" id="CLYHEMT017281.2">
    <property type="protein sequence ID" value="CLYHEMP017281.2"/>
    <property type="gene ID" value="CLYHEMG017281"/>
</dbReference>
<dbReference type="OrthoDB" id="6159439at2759"/>
<protein>
    <submittedName>
        <fullName evidence="1">Uncharacterized protein</fullName>
    </submittedName>
</protein>
<name>A0A7M5X398_9CNID</name>
<proteinExistence type="predicted"/>
<sequence>MASPAHDPKPADEDISKILDTLHSLMAFHEADKKWCKKSQVLIDELNKTSAFLPGIPLRLRGSCKDGTALARWSKNKGDKLLEWDVMYEIGEICHRPTSKAGVLLLPA</sequence>
<evidence type="ECO:0000313" key="2">
    <source>
        <dbReference type="Proteomes" id="UP000594262"/>
    </source>
</evidence>
<accession>A0A7M5X398</accession>
<evidence type="ECO:0000313" key="1">
    <source>
        <dbReference type="EnsemblMetazoa" id="CLYHEMP017281.2"/>
    </source>
</evidence>
<keyword evidence="2" id="KW-1185">Reference proteome</keyword>
<dbReference type="AlphaFoldDB" id="A0A7M5X398"/>